<dbReference type="RefSeq" id="XP_005828203.1">
    <property type="nucleotide sequence ID" value="XM_005828146.1"/>
</dbReference>
<accession>L1IY70</accession>
<evidence type="ECO:0000313" key="4">
    <source>
        <dbReference type="Proteomes" id="UP000011087"/>
    </source>
</evidence>
<dbReference type="HOGENOM" id="CLU_2710083_0_0_1"/>
<reference evidence="2 4" key="1">
    <citation type="journal article" date="2012" name="Nature">
        <title>Algal genomes reveal evolutionary mosaicism and the fate of nucleomorphs.</title>
        <authorList>
            <consortium name="DOE Joint Genome Institute"/>
            <person name="Curtis B.A."/>
            <person name="Tanifuji G."/>
            <person name="Burki F."/>
            <person name="Gruber A."/>
            <person name="Irimia M."/>
            <person name="Maruyama S."/>
            <person name="Arias M.C."/>
            <person name="Ball S.G."/>
            <person name="Gile G.H."/>
            <person name="Hirakawa Y."/>
            <person name="Hopkins J.F."/>
            <person name="Kuo A."/>
            <person name="Rensing S.A."/>
            <person name="Schmutz J."/>
            <person name="Symeonidi A."/>
            <person name="Elias M."/>
            <person name="Eveleigh R.J."/>
            <person name="Herman E.K."/>
            <person name="Klute M.J."/>
            <person name="Nakayama T."/>
            <person name="Obornik M."/>
            <person name="Reyes-Prieto A."/>
            <person name="Armbrust E.V."/>
            <person name="Aves S.J."/>
            <person name="Beiko R.G."/>
            <person name="Coutinho P."/>
            <person name="Dacks J.B."/>
            <person name="Durnford D.G."/>
            <person name="Fast N.M."/>
            <person name="Green B.R."/>
            <person name="Grisdale C.J."/>
            <person name="Hempel F."/>
            <person name="Henrissat B."/>
            <person name="Hoppner M.P."/>
            <person name="Ishida K."/>
            <person name="Kim E."/>
            <person name="Koreny L."/>
            <person name="Kroth P.G."/>
            <person name="Liu Y."/>
            <person name="Malik S.B."/>
            <person name="Maier U.G."/>
            <person name="McRose D."/>
            <person name="Mock T."/>
            <person name="Neilson J.A."/>
            <person name="Onodera N.T."/>
            <person name="Poole A.M."/>
            <person name="Pritham E.J."/>
            <person name="Richards T.A."/>
            <person name="Rocap G."/>
            <person name="Roy S.W."/>
            <person name="Sarai C."/>
            <person name="Schaack S."/>
            <person name="Shirato S."/>
            <person name="Slamovits C.H."/>
            <person name="Spencer D.F."/>
            <person name="Suzuki S."/>
            <person name="Worden A.Z."/>
            <person name="Zauner S."/>
            <person name="Barry K."/>
            <person name="Bell C."/>
            <person name="Bharti A.K."/>
            <person name="Crow J.A."/>
            <person name="Grimwood J."/>
            <person name="Kramer R."/>
            <person name="Lindquist E."/>
            <person name="Lucas S."/>
            <person name="Salamov A."/>
            <person name="McFadden G.I."/>
            <person name="Lane C.E."/>
            <person name="Keeling P.J."/>
            <person name="Gray M.W."/>
            <person name="Grigoriev I.V."/>
            <person name="Archibald J.M."/>
        </authorList>
    </citation>
    <scope>NUCLEOTIDE SEQUENCE</scope>
    <source>
        <strain evidence="2 4">CCMP2712</strain>
    </source>
</reference>
<dbReference type="EnsemblProtists" id="EKX41223">
    <property type="protein sequence ID" value="EKX41223"/>
    <property type="gene ID" value="GUITHDRAFT_112694"/>
</dbReference>
<reference evidence="4" key="2">
    <citation type="submission" date="2012-11" db="EMBL/GenBank/DDBJ databases">
        <authorList>
            <person name="Kuo A."/>
            <person name="Curtis B.A."/>
            <person name="Tanifuji G."/>
            <person name="Burki F."/>
            <person name="Gruber A."/>
            <person name="Irimia M."/>
            <person name="Maruyama S."/>
            <person name="Arias M.C."/>
            <person name="Ball S.G."/>
            <person name="Gile G.H."/>
            <person name="Hirakawa Y."/>
            <person name="Hopkins J.F."/>
            <person name="Rensing S.A."/>
            <person name="Schmutz J."/>
            <person name="Symeonidi A."/>
            <person name="Elias M."/>
            <person name="Eveleigh R.J."/>
            <person name="Herman E.K."/>
            <person name="Klute M.J."/>
            <person name="Nakayama T."/>
            <person name="Obornik M."/>
            <person name="Reyes-Prieto A."/>
            <person name="Armbrust E.V."/>
            <person name="Aves S.J."/>
            <person name="Beiko R.G."/>
            <person name="Coutinho P."/>
            <person name="Dacks J.B."/>
            <person name="Durnford D.G."/>
            <person name="Fast N.M."/>
            <person name="Green B.R."/>
            <person name="Grisdale C."/>
            <person name="Hempe F."/>
            <person name="Henrissat B."/>
            <person name="Hoppner M.P."/>
            <person name="Ishida K.-I."/>
            <person name="Kim E."/>
            <person name="Koreny L."/>
            <person name="Kroth P.G."/>
            <person name="Liu Y."/>
            <person name="Malik S.-B."/>
            <person name="Maier U.G."/>
            <person name="McRose D."/>
            <person name="Mock T."/>
            <person name="Neilson J.A."/>
            <person name="Onodera N.T."/>
            <person name="Poole A.M."/>
            <person name="Pritham E.J."/>
            <person name="Richards T.A."/>
            <person name="Rocap G."/>
            <person name="Roy S.W."/>
            <person name="Sarai C."/>
            <person name="Schaack S."/>
            <person name="Shirato S."/>
            <person name="Slamovits C.H."/>
            <person name="Spencer D.F."/>
            <person name="Suzuki S."/>
            <person name="Worden A.Z."/>
            <person name="Zauner S."/>
            <person name="Barry K."/>
            <person name="Bell C."/>
            <person name="Bharti A.K."/>
            <person name="Crow J.A."/>
            <person name="Grimwood J."/>
            <person name="Kramer R."/>
            <person name="Lindquist E."/>
            <person name="Lucas S."/>
            <person name="Salamov A."/>
            <person name="McFadden G.I."/>
            <person name="Lane C.E."/>
            <person name="Keeling P.J."/>
            <person name="Gray M.W."/>
            <person name="Grigoriev I.V."/>
            <person name="Archibald J.M."/>
        </authorList>
    </citation>
    <scope>NUCLEOTIDE SEQUENCE</scope>
    <source>
        <strain evidence="4">CCMP2712</strain>
    </source>
</reference>
<dbReference type="SUPFAM" id="SSF52540">
    <property type="entry name" value="P-loop containing nucleoside triphosphate hydrolases"/>
    <property type="match status" value="1"/>
</dbReference>
<evidence type="ECO:0008006" key="5">
    <source>
        <dbReference type="Google" id="ProtNLM"/>
    </source>
</evidence>
<dbReference type="OMA" id="YAHVEPK"/>
<dbReference type="PaxDb" id="55529-EKX41223"/>
<dbReference type="KEGG" id="gtt:GUITHDRAFT_112694"/>
<dbReference type="EMBL" id="JH993025">
    <property type="protein sequence ID" value="EKX41223.1"/>
    <property type="molecule type" value="Genomic_DNA"/>
</dbReference>
<dbReference type="eggNOG" id="KOG0329">
    <property type="taxonomic scope" value="Eukaryota"/>
</dbReference>
<dbReference type="AlphaFoldDB" id="L1IY70"/>
<proteinExistence type="predicted"/>
<dbReference type="OrthoDB" id="10265785at2759"/>
<dbReference type="GeneID" id="17297826"/>
<dbReference type="Gene3D" id="3.40.50.300">
    <property type="entry name" value="P-loop containing nucleotide triphosphate hydrolases"/>
    <property type="match status" value="1"/>
</dbReference>
<dbReference type="Proteomes" id="UP000011087">
    <property type="component" value="Unassembled WGS sequence"/>
</dbReference>
<evidence type="ECO:0000313" key="3">
    <source>
        <dbReference type="EnsemblProtists" id="EKX41223"/>
    </source>
</evidence>
<evidence type="ECO:0000256" key="1">
    <source>
        <dbReference type="ARBA" id="ARBA00004229"/>
    </source>
</evidence>
<name>L1IY70_GUITC</name>
<protein>
    <recommendedName>
        <fullName evidence="5">Helicase C-terminal domain-containing protein</fullName>
    </recommendedName>
</protein>
<dbReference type="STRING" id="905079.L1IY70"/>
<evidence type="ECO:0000313" key="2">
    <source>
        <dbReference type="EMBL" id="EKX41223.1"/>
    </source>
</evidence>
<dbReference type="GO" id="GO:0009507">
    <property type="term" value="C:chloroplast"/>
    <property type="evidence" value="ECO:0007669"/>
    <property type="project" value="UniProtKB-SubCell"/>
</dbReference>
<sequence length="73" mass="8695">MDKLSLHGLSQFYIKLEESQKTRKLTDLMDILEFNQVVIFVRDKRRCHSLNKILQESKFPSIELHSDMDATER</sequence>
<organism evidence="2">
    <name type="scientific">Guillardia theta (strain CCMP2712)</name>
    <name type="common">Cryptophyte</name>
    <dbReference type="NCBI Taxonomy" id="905079"/>
    <lineage>
        <taxon>Eukaryota</taxon>
        <taxon>Cryptophyceae</taxon>
        <taxon>Pyrenomonadales</taxon>
        <taxon>Geminigeraceae</taxon>
        <taxon>Guillardia</taxon>
    </lineage>
</organism>
<comment type="subcellular location">
    <subcellularLocation>
        <location evidence="1">Plastid</location>
        <location evidence="1">Chloroplast</location>
    </subcellularLocation>
</comment>
<keyword evidence="4" id="KW-1185">Reference proteome</keyword>
<dbReference type="InterPro" id="IPR027417">
    <property type="entry name" value="P-loop_NTPase"/>
</dbReference>
<reference evidence="3" key="3">
    <citation type="submission" date="2015-06" db="UniProtKB">
        <authorList>
            <consortium name="EnsemblProtists"/>
        </authorList>
    </citation>
    <scope>IDENTIFICATION</scope>
</reference>
<gene>
    <name evidence="2" type="ORF">GUITHDRAFT_112694</name>
</gene>